<organism evidence="1 2">
    <name type="scientific">Salinibacterium xinjiangense</name>
    <dbReference type="NCBI Taxonomy" id="386302"/>
    <lineage>
        <taxon>Bacteria</taxon>
        <taxon>Bacillati</taxon>
        <taxon>Actinomycetota</taxon>
        <taxon>Actinomycetes</taxon>
        <taxon>Micrococcales</taxon>
        <taxon>Microbacteriaceae</taxon>
        <taxon>Salinibacterium</taxon>
    </lineage>
</organism>
<accession>A0A2C8ZNW9</accession>
<dbReference type="Gene3D" id="3.40.720.10">
    <property type="entry name" value="Alkaline Phosphatase, subunit A"/>
    <property type="match status" value="1"/>
</dbReference>
<dbReference type="InterPro" id="IPR017850">
    <property type="entry name" value="Alkaline_phosphatase_core_sf"/>
</dbReference>
<dbReference type="Proteomes" id="UP000219440">
    <property type="component" value="Unassembled WGS sequence"/>
</dbReference>
<dbReference type="PANTHER" id="PTHR10151">
    <property type="entry name" value="ECTONUCLEOTIDE PYROPHOSPHATASE/PHOSPHODIESTERASE"/>
    <property type="match status" value="1"/>
</dbReference>
<gene>
    <name evidence="1" type="ORF">SAMN06296378_1812</name>
</gene>
<dbReference type="SUPFAM" id="SSF53649">
    <property type="entry name" value="Alkaline phosphatase-like"/>
    <property type="match status" value="1"/>
</dbReference>
<evidence type="ECO:0000313" key="1">
    <source>
        <dbReference type="EMBL" id="SOE66884.1"/>
    </source>
</evidence>
<keyword evidence="2" id="KW-1185">Reference proteome</keyword>
<protein>
    <submittedName>
        <fullName evidence="1">Type I phosphodiesterase / nucleotide pyrophosphatase</fullName>
    </submittedName>
</protein>
<dbReference type="Pfam" id="PF01663">
    <property type="entry name" value="Phosphodiest"/>
    <property type="match status" value="1"/>
</dbReference>
<name>A0A2C8ZNW9_9MICO</name>
<dbReference type="EMBL" id="OCST01000003">
    <property type="protein sequence ID" value="SOE66884.1"/>
    <property type="molecule type" value="Genomic_DNA"/>
</dbReference>
<sequence>MLPAPKPDGLSLADVLRSCLDAINGQENRLTLPAVDNAIVVLIDGLGADILKASSGHARTLAGAMTSKSVIESGFPTTTASALATLATGVKPGQHGMVGYSVLDAAHDRVVNQLSGWDALIDPATWQRVPTLFETARAQGRDPVVIGPSRYRNSGFTTAVLRGARYVPAASMADRMAAASAEIATTGAPKLIYVYIPELDQAGHAHGWQSREWTSALESADAAVRDLVLSLGQRDGVLVTADHGLLDVPQHAHVLVDGELLDGVRFLAGEPRCLQLYFEPGASEAQRAATVARWHEAEDSRAWIATRAEAVQAGWFGDVSEEVLPRIGDVLVAARKAIAYYDGRIVNPAGRGMIAQHGSWSPAESRVPLIRFGAFA</sequence>
<dbReference type="OrthoDB" id="9779267at2"/>
<dbReference type="RefSeq" id="WP_097060879.1">
    <property type="nucleotide sequence ID" value="NZ_BMLC01000001.1"/>
</dbReference>
<dbReference type="PANTHER" id="PTHR10151:SF120">
    <property type="entry name" value="BIS(5'-ADENOSYL)-TRIPHOSPHATASE"/>
    <property type="match status" value="1"/>
</dbReference>
<dbReference type="InterPro" id="IPR002591">
    <property type="entry name" value="Phosphodiest/P_Trfase"/>
</dbReference>
<dbReference type="GO" id="GO:0016787">
    <property type="term" value="F:hydrolase activity"/>
    <property type="evidence" value="ECO:0007669"/>
    <property type="project" value="UniProtKB-ARBA"/>
</dbReference>
<proteinExistence type="predicted"/>
<dbReference type="AlphaFoldDB" id="A0A2C8ZNW9"/>
<evidence type="ECO:0000313" key="2">
    <source>
        <dbReference type="Proteomes" id="UP000219440"/>
    </source>
</evidence>
<reference evidence="1 2" key="1">
    <citation type="submission" date="2017-09" db="EMBL/GenBank/DDBJ databases">
        <authorList>
            <person name="Ehlers B."/>
            <person name="Leendertz F.H."/>
        </authorList>
    </citation>
    <scope>NUCLEOTIDE SEQUENCE [LARGE SCALE GENOMIC DNA]</scope>
    <source>
        <strain evidence="1 2">CGMCC 1.05381</strain>
    </source>
</reference>